<evidence type="ECO:0000313" key="2">
    <source>
        <dbReference type="Proteomes" id="UP000622533"/>
    </source>
</evidence>
<dbReference type="AlphaFoldDB" id="A0A8J7ACL7"/>
<evidence type="ECO:0000313" key="1">
    <source>
        <dbReference type="EMBL" id="MBE9022852.1"/>
    </source>
</evidence>
<protein>
    <submittedName>
        <fullName evidence="1">Uncharacterized protein</fullName>
    </submittedName>
</protein>
<gene>
    <name evidence="1" type="ORF">IQ276_10535</name>
</gene>
<comment type="caution">
    <text evidence="1">The sequence shown here is derived from an EMBL/GenBank/DDBJ whole genome shotgun (WGS) entry which is preliminary data.</text>
</comment>
<proteinExistence type="predicted"/>
<accession>A0A8J7ACL7</accession>
<dbReference type="Proteomes" id="UP000622533">
    <property type="component" value="Unassembled WGS sequence"/>
</dbReference>
<keyword evidence="2" id="KW-1185">Reference proteome</keyword>
<dbReference type="RefSeq" id="WP_193915957.1">
    <property type="nucleotide sequence ID" value="NZ_JADEXS020000001.1"/>
</dbReference>
<dbReference type="EMBL" id="JADEXS010000110">
    <property type="protein sequence ID" value="MBE9022852.1"/>
    <property type="molecule type" value="Genomic_DNA"/>
</dbReference>
<organism evidence="1 2">
    <name type="scientific">Desmonostoc muscorum LEGE 12446</name>
    <dbReference type="NCBI Taxonomy" id="1828758"/>
    <lineage>
        <taxon>Bacteria</taxon>
        <taxon>Bacillati</taxon>
        <taxon>Cyanobacteriota</taxon>
        <taxon>Cyanophyceae</taxon>
        <taxon>Nostocales</taxon>
        <taxon>Nostocaceae</taxon>
        <taxon>Desmonostoc</taxon>
    </lineage>
</organism>
<name>A0A8J7ACL7_DESMC</name>
<sequence length="67" mass="7793">MTTKKGQKRLKNIPILHDEVKTKRTVVLTPTAWQNIKDEAQRQNLSASELIEEWGRRINSPAVYPHK</sequence>
<reference evidence="1" key="1">
    <citation type="submission" date="2020-10" db="EMBL/GenBank/DDBJ databases">
        <authorList>
            <person name="Castelo-Branco R."/>
            <person name="Eusebio N."/>
            <person name="Adriana R."/>
            <person name="Vieira A."/>
            <person name="Brugerolle De Fraissinette N."/>
            <person name="Rezende De Castro R."/>
            <person name="Schneider M.P."/>
            <person name="Vasconcelos V."/>
            <person name="Leao P.N."/>
        </authorList>
    </citation>
    <scope>NUCLEOTIDE SEQUENCE</scope>
    <source>
        <strain evidence="1">LEGE 12446</strain>
    </source>
</reference>